<dbReference type="AlphaFoldDB" id="A0A1W0CCH5"/>
<accession>A0A1W0CCH5</accession>
<dbReference type="RefSeq" id="WP_179140850.1">
    <property type="nucleotide sequence ID" value="NZ_MUKV01000046.1"/>
</dbReference>
<organism evidence="1 2">
    <name type="scientific">Chromobacterium haemolyticum</name>
    <dbReference type="NCBI Taxonomy" id="394935"/>
    <lineage>
        <taxon>Bacteria</taxon>
        <taxon>Pseudomonadati</taxon>
        <taxon>Pseudomonadota</taxon>
        <taxon>Betaproteobacteria</taxon>
        <taxon>Neisseriales</taxon>
        <taxon>Chromobacteriaceae</taxon>
        <taxon>Chromobacterium</taxon>
    </lineage>
</organism>
<proteinExistence type="predicted"/>
<evidence type="ECO:0000313" key="2">
    <source>
        <dbReference type="Proteomes" id="UP000192721"/>
    </source>
</evidence>
<evidence type="ECO:0000313" key="1">
    <source>
        <dbReference type="EMBL" id="OQS32459.1"/>
    </source>
</evidence>
<protein>
    <recommendedName>
        <fullName evidence="3">Phage tail assembly protein</fullName>
    </recommendedName>
</protein>
<dbReference type="Proteomes" id="UP000192721">
    <property type="component" value="Unassembled WGS sequence"/>
</dbReference>
<sequence>MTTKIVLLKHGLKIGEQTFKKITVREPVLGDLLNAEKVASPANPIAFRCAIIIECIESLDGEVLPLSIDLLKSMKTVDYNSLSEAIGEFDDEGEG</sequence>
<dbReference type="InterPro" id="IPR019289">
    <property type="entry name" value="Phage_tail_E/E"/>
</dbReference>
<name>A0A1W0CCH5_9NEIS</name>
<reference evidence="1 2" key="1">
    <citation type="submission" date="2017-02" db="EMBL/GenBank/DDBJ databases">
        <title>Chromobacterium haemolyticum H5244.</title>
        <authorList>
            <person name="Gulvik C.A."/>
        </authorList>
    </citation>
    <scope>NUCLEOTIDE SEQUENCE [LARGE SCALE GENOMIC DNA]</scope>
    <source>
        <strain evidence="1 2">H5244</strain>
    </source>
</reference>
<dbReference type="EMBL" id="MUKV01000046">
    <property type="protein sequence ID" value="OQS32459.1"/>
    <property type="molecule type" value="Genomic_DNA"/>
</dbReference>
<comment type="caution">
    <text evidence="1">The sequence shown here is derived from an EMBL/GenBank/DDBJ whole genome shotgun (WGS) entry which is preliminary data.</text>
</comment>
<evidence type="ECO:0008006" key="3">
    <source>
        <dbReference type="Google" id="ProtNLM"/>
    </source>
</evidence>
<dbReference type="Pfam" id="PF10109">
    <property type="entry name" value="Phage_TAC_7"/>
    <property type="match status" value="1"/>
</dbReference>
<gene>
    <name evidence="1" type="ORF">B0T45_21630</name>
</gene>